<reference evidence="2 3" key="1">
    <citation type="submission" date="2019-05" db="EMBL/GenBank/DDBJ databases">
        <title>Another draft genome of Portunus trituberculatus and its Hox gene families provides insights of decapod evolution.</title>
        <authorList>
            <person name="Jeong J.-H."/>
            <person name="Song I."/>
            <person name="Kim S."/>
            <person name="Choi T."/>
            <person name="Kim D."/>
            <person name="Ryu S."/>
            <person name="Kim W."/>
        </authorList>
    </citation>
    <scope>NUCLEOTIDE SEQUENCE [LARGE SCALE GENOMIC DNA]</scope>
    <source>
        <tissue evidence="2">Muscle</tissue>
    </source>
</reference>
<gene>
    <name evidence="2" type="ORF">E2C01_011125</name>
</gene>
<feature type="domain" description="Serine-threonine/tyrosine-protein kinase catalytic" evidence="1">
    <location>
        <begin position="223"/>
        <end position="314"/>
    </location>
</feature>
<dbReference type="GO" id="GO:0004715">
    <property type="term" value="F:non-membrane spanning protein tyrosine kinase activity"/>
    <property type="evidence" value="ECO:0007669"/>
    <property type="project" value="TreeGrafter"/>
</dbReference>
<dbReference type="Pfam" id="PF07714">
    <property type="entry name" value="PK_Tyr_Ser-Thr"/>
    <property type="match status" value="1"/>
</dbReference>
<evidence type="ECO:0000259" key="1">
    <source>
        <dbReference type="Pfam" id="PF07714"/>
    </source>
</evidence>
<dbReference type="Gene3D" id="1.10.510.10">
    <property type="entry name" value="Transferase(Phosphotransferase) domain 1"/>
    <property type="match status" value="1"/>
</dbReference>
<dbReference type="SUPFAM" id="SSF56112">
    <property type="entry name" value="Protein kinase-like (PK-like)"/>
    <property type="match status" value="1"/>
</dbReference>
<dbReference type="GO" id="GO:0035556">
    <property type="term" value="P:intracellular signal transduction"/>
    <property type="evidence" value="ECO:0007669"/>
    <property type="project" value="TreeGrafter"/>
</dbReference>
<dbReference type="GO" id="GO:0007259">
    <property type="term" value="P:cell surface receptor signaling pathway via JAK-STAT"/>
    <property type="evidence" value="ECO:0007669"/>
    <property type="project" value="TreeGrafter"/>
</dbReference>
<protein>
    <recommendedName>
        <fullName evidence="1">Serine-threonine/tyrosine-protein kinase catalytic domain-containing protein</fullName>
    </recommendedName>
</protein>
<dbReference type="InterPro" id="IPR051286">
    <property type="entry name" value="JAK"/>
</dbReference>
<dbReference type="EMBL" id="VSRR010000662">
    <property type="protein sequence ID" value="MPC18246.1"/>
    <property type="molecule type" value="Genomic_DNA"/>
</dbReference>
<evidence type="ECO:0000313" key="3">
    <source>
        <dbReference type="Proteomes" id="UP000324222"/>
    </source>
</evidence>
<dbReference type="InterPro" id="IPR001245">
    <property type="entry name" value="Ser-Thr/Tyr_kinase_cat_dom"/>
</dbReference>
<evidence type="ECO:0000313" key="2">
    <source>
        <dbReference type="EMBL" id="MPC18246.1"/>
    </source>
</evidence>
<organism evidence="2 3">
    <name type="scientific">Portunus trituberculatus</name>
    <name type="common">Swimming crab</name>
    <name type="synonym">Neptunus trituberculatus</name>
    <dbReference type="NCBI Taxonomy" id="210409"/>
    <lineage>
        <taxon>Eukaryota</taxon>
        <taxon>Metazoa</taxon>
        <taxon>Ecdysozoa</taxon>
        <taxon>Arthropoda</taxon>
        <taxon>Crustacea</taxon>
        <taxon>Multicrustacea</taxon>
        <taxon>Malacostraca</taxon>
        <taxon>Eumalacostraca</taxon>
        <taxon>Eucarida</taxon>
        <taxon>Decapoda</taxon>
        <taxon>Pleocyemata</taxon>
        <taxon>Brachyura</taxon>
        <taxon>Eubrachyura</taxon>
        <taxon>Portunoidea</taxon>
        <taxon>Portunidae</taxon>
        <taxon>Portuninae</taxon>
        <taxon>Portunus</taxon>
    </lineage>
</organism>
<keyword evidence="3" id="KW-1185">Reference proteome</keyword>
<dbReference type="InterPro" id="IPR011009">
    <property type="entry name" value="Kinase-like_dom_sf"/>
</dbReference>
<dbReference type="PANTHER" id="PTHR45807:SF7">
    <property type="entry name" value="TYROSINE-PROTEIN KINASE HOPSCOTCH"/>
    <property type="match status" value="1"/>
</dbReference>
<proteinExistence type="predicted"/>
<dbReference type="OrthoDB" id="1915767at2759"/>
<dbReference type="GO" id="GO:0019221">
    <property type="term" value="P:cytokine-mediated signaling pathway"/>
    <property type="evidence" value="ECO:0007669"/>
    <property type="project" value="TreeGrafter"/>
</dbReference>
<accession>A0A5B7DAW6</accession>
<dbReference type="GO" id="GO:0005829">
    <property type="term" value="C:cytosol"/>
    <property type="evidence" value="ECO:0007669"/>
    <property type="project" value="TreeGrafter"/>
</dbReference>
<dbReference type="AlphaFoldDB" id="A0A5B7DAW6"/>
<name>A0A5B7DAW6_PORTR</name>
<dbReference type="GO" id="GO:0030154">
    <property type="term" value="P:cell differentiation"/>
    <property type="evidence" value="ECO:0007669"/>
    <property type="project" value="TreeGrafter"/>
</dbReference>
<sequence>MPRELNGMANRLNVKRNAEKLVETCQNREASFVRERYLFKVEESQCGYGSEEYSVLRDEGGAVHSARLCIDPYHPEHPGLRYSHSPSKKAVMIYLAVQFTYRSIVSARKLQEKGGSEVGVGLLRESSTEYDTFLLDVVSTLSFVPHLLQFHLQDSRDYYSSLGGMIRDLIKRSDSPLKLTRVLPFSDYDDTEQLLICASSSREVRCQDHSGPRVISMSHLTSIEDNITRGRYSDLIRAQWSGDKGREVAVKVPKLHSIEDTERYLAVVNQFAFVTCDCVVAVQGITLSPLALVMEYLPLGPLDKYLQEHHTSLKEVK</sequence>
<dbReference type="PANTHER" id="PTHR45807">
    <property type="entry name" value="TYROSINE-PROTEIN KINASE HOPSCOTCH"/>
    <property type="match status" value="1"/>
</dbReference>
<dbReference type="Proteomes" id="UP000324222">
    <property type="component" value="Unassembled WGS sequence"/>
</dbReference>
<comment type="caution">
    <text evidence="2">The sequence shown here is derived from an EMBL/GenBank/DDBJ whole genome shotgun (WGS) entry which is preliminary data.</text>
</comment>
<dbReference type="GO" id="GO:0005126">
    <property type="term" value="F:cytokine receptor binding"/>
    <property type="evidence" value="ECO:0007669"/>
    <property type="project" value="TreeGrafter"/>
</dbReference>